<dbReference type="GO" id="GO:0005506">
    <property type="term" value="F:iron ion binding"/>
    <property type="evidence" value="ECO:0007669"/>
    <property type="project" value="InterPro"/>
</dbReference>
<keyword evidence="3 5" id="KW-1133">Transmembrane helix</keyword>
<name>A0A1W5CY24_9LECA</name>
<feature type="transmembrane region" description="Helical" evidence="5">
    <location>
        <begin position="83"/>
        <end position="106"/>
    </location>
</feature>
<protein>
    <submittedName>
        <fullName evidence="7">C-5 sterol desaturase</fullName>
    </submittedName>
</protein>
<evidence type="ECO:0000313" key="7">
    <source>
        <dbReference type="EMBL" id="SLM35758.1"/>
    </source>
</evidence>
<proteinExistence type="predicted"/>
<comment type="subcellular location">
    <subcellularLocation>
        <location evidence="1">Membrane</location>
    </subcellularLocation>
</comment>
<organism evidence="7 8">
    <name type="scientific">Lasallia pustulata</name>
    <dbReference type="NCBI Taxonomy" id="136370"/>
    <lineage>
        <taxon>Eukaryota</taxon>
        <taxon>Fungi</taxon>
        <taxon>Dikarya</taxon>
        <taxon>Ascomycota</taxon>
        <taxon>Pezizomycotina</taxon>
        <taxon>Lecanoromycetes</taxon>
        <taxon>OSLEUM clade</taxon>
        <taxon>Umbilicariomycetidae</taxon>
        <taxon>Umbilicariales</taxon>
        <taxon>Umbilicariaceae</taxon>
        <taxon>Lasallia</taxon>
    </lineage>
</organism>
<keyword evidence="4 5" id="KW-0472">Membrane</keyword>
<evidence type="ECO:0000256" key="5">
    <source>
        <dbReference type="SAM" id="Phobius"/>
    </source>
</evidence>
<dbReference type="InterPro" id="IPR050307">
    <property type="entry name" value="Sterol_Desaturase_Related"/>
</dbReference>
<dbReference type="Proteomes" id="UP000192927">
    <property type="component" value="Unassembled WGS sequence"/>
</dbReference>
<feature type="domain" description="Fatty acid hydroxylase" evidence="6">
    <location>
        <begin position="173"/>
        <end position="297"/>
    </location>
</feature>
<evidence type="ECO:0000259" key="6">
    <source>
        <dbReference type="Pfam" id="PF04116"/>
    </source>
</evidence>
<evidence type="ECO:0000256" key="2">
    <source>
        <dbReference type="ARBA" id="ARBA00022692"/>
    </source>
</evidence>
<evidence type="ECO:0000256" key="4">
    <source>
        <dbReference type="ARBA" id="ARBA00023136"/>
    </source>
</evidence>
<sequence length="352" mass="41090">MDIVLEIFDTFIFDGLYAKCLPATSSRPLARSAVNNSTSAFSSLPTAPIPYQPASRFLHLEPSAWAYMSAWPRNSIWRQTLSLYLITWIFGLVIYLLFAGLSYIFVFDHATFTHPKYLKNQVRLEVWQTMKSMPVMAILTAPCFVVEVRGHAKLYDAPSDAPFALYNFLQFPFFICFTDFFIYWIHRGLHHPKLYKTLHKSHHKWIIPTPFASHAFHPIDGFAQSVPYHVFPFIFPLQKFAYVVLFIFINIWTIFIHDGEYVANSPIINGAACHTMHHLYFNYNYGQFTTLWDRLGGSYRKPNDELFSRESKMSKQEWERQSREMETIVKEVEGDDERSYGDEAKSIQKKVL</sequence>
<evidence type="ECO:0000256" key="3">
    <source>
        <dbReference type="ARBA" id="ARBA00022989"/>
    </source>
</evidence>
<dbReference type="Pfam" id="PF04116">
    <property type="entry name" value="FA_hydroxylase"/>
    <property type="match status" value="1"/>
</dbReference>
<feature type="transmembrane region" description="Helical" evidence="5">
    <location>
        <begin position="240"/>
        <end position="257"/>
    </location>
</feature>
<evidence type="ECO:0000313" key="8">
    <source>
        <dbReference type="Proteomes" id="UP000192927"/>
    </source>
</evidence>
<dbReference type="InterPro" id="IPR006694">
    <property type="entry name" value="Fatty_acid_hydroxylase"/>
</dbReference>
<dbReference type="PANTHER" id="PTHR11863">
    <property type="entry name" value="STEROL DESATURASE"/>
    <property type="match status" value="1"/>
</dbReference>
<evidence type="ECO:0000256" key="1">
    <source>
        <dbReference type="ARBA" id="ARBA00004370"/>
    </source>
</evidence>
<reference evidence="8" key="1">
    <citation type="submission" date="2017-03" db="EMBL/GenBank/DDBJ databases">
        <authorList>
            <person name="Sharma R."/>
            <person name="Thines M."/>
        </authorList>
    </citation>
    <scope>NUCLEOTIDE SEQUENCE [LARGE SCALE GENOMIC DNA]</scope>
</reference>
<keyword evidence="2 5" id="KW-0812">Transmembrane</keyword>
<accession>A0A1W5CY24</accession>
<dbReference type="GO" id="GO:0016491">
    <property type="term" value="F:oxidoreductase activity"/>
    <property type="evidence" value="ECO:0007669"/>
    <property type="project" value="InterPro"/>
</dbReference>
<dbReference type="AlphaFoldDB" id="A0A1W5CY24"/>
<feature type="transmembrane region" description="Helical" evidence="5">
    <location>
        <begin position="163"/>
        <end position="185"/>
    </location>
</feature>
<keyword evidence="8" id="KW-1185">Reference proteome</keyword>
<dbReference type="GO" id="GO:0008610">
    <property type="term" value="P:lipid biosynthetic process"/>
    <property type="evidence" value="ECO:0007669"/>
    <property type="project" value="InterPro"/>
</dbReference>
<dbReference type="GO" id="GO:0016020">
    <property type="term" value="C:membrane"/>
    <property type="evidence" value="ECO:0007669"/>
    <property type="project" value="UniProtKB-SubCell"/>
</dbReference>
<dbReference type="EMBL" id="FWEW01000801">
    <property type="protein sequence ID" value="SLM35758.1"/>
    <property type="molecule type" value="Genomic_DNA"/>
</dbReference>